<name>A0A2N0QKL5_9GLOM</name>
<evidence type="ECO:0000313" key="1">
    <source>
        <dbReference type="EMBL" id="PKC51600.1"/>
    </source>
</evidence>
<gene>
    <name evidence="1" type="ORF">RhiirA1_483376</name>
</gene>
<dbReference type="AlphaFoldDB" id="A0A2N0QKL5"/>
<proteinExistence type="predicted"/>
<sequence>KQEDDNKAFFVNKEVIFVNKKDITVVTKDIYTKEVSKTKQNVISAKRTITTQTNATSIIPITTRTNTEVTGKKKIKTNHTDKKEVDTTMKETFISNHNMTTTTITTDTMAPTIEEETQTQEDDSMTIILEKMTELRIEDTNKENFTDNTTTMTTTDVIQENIPDTAAT</sequence>
<dbReference type="Proteomes" id="UP000232688">
    <property type="component" value="Unassembled WGS sequence"/>
</dbReference>
<reference evidence="1 2" key="2">
    <citation type="submission" date="2017-10" db="EMBL/GenBank/DDBJ databases">
        <title>Genome analyses suggest a sexual origin of heterokaryosis in a supposedly ancient asexual fungus.</title>
        <authorList>
            <person name="Corradi N."/>
            <person name="Sedzielewska K."/>
            <person name="Noel J."/>
            <person name="Charron P."/>
            <person name="Farinelli L."/>
            <person name="Marton T."/>
            <person name="Kruger M."/>
            <person name="Pelin A."/>
            <person name="Brachmann A."/>
            <person name="Corradi N."/>
        </authorList>
    </citation>
    <scope>NUCLEOTIDE SEQUENCE [LARGE SCALE GENOMIC DNA]</scope>
    <source>
        <strain evidence="1 2">A1</strain>
    </source>
</reference>
<evidence type="ECO:0000313" key="2">
    <source>
        <dbReference type="Proteomes" id="UP000232688"/>
    </source>
</evidence>
<organism evidence="1 2">
    <name type="scientific">Rhizophagus irregularis</name>
    <dbReference type="NCBI Taxonomy" id="588596"/>
    <lineage>
        <taxon>Eukaryota</taxon>
        <taxon>Fungi</taxon>
        <taxon>Fungi incertae sedis</taxon>
        <taxon>Mucoromycota</taxon>
        <taxon>Glomeromycotina</taxon>
        <taxon>Glomeromycetes</taxon>
        <taxon>Glomerales</taxon>
        <taxon>Glomeraceae</taxon>
        <taxon>Rhizophagus</taxon>
    </lineage>
</organism>
<reference evidence="1 2" key="1">
    <citation type="submission" date="2017-10" db="EMBL/GenBank/DDBJ databases">
        <title>Extensive intraspecific genome diversity in a model arbuscular mycorrhizal fungus.</title>
        <authorList>
            <person name="Chen E.C.H."/>
            <person name="Morin E."/>
            <person name="Baudet D."/>
            <person name="Noel J."/>
            <person name="Ndikumana S."/>
            <person name="Charron P."/>
            <person name="St-Onge C."/>
            <person name="Giorgi J."/>
            <person name="Grigoriev I.V."/>
            <person name="Roux C."/>
            <person name="Martin F.M."/>
            <person name="Corradi N."/>
        </authorList>
    </citation>
    <scope>NUCLEOTIDE SEQUENCE [LARGE SCALE GENOMIC DNA]</scope>
    <source>
        <strain evidence="1 2">A1</strain>
    </source>
</reference>
<feature type="non-terminal residue" evidence="1">
    <location>
        <position position="1"/>
    </location>
</feature>
<dbReference type="VEuPathDB" id="FungiDB:RhiirA1_483376"/>
<dbReference type="EMBL" id="LLXH01007330">
    <property type="protein sequence ID" value="PKC51600.1"/>
    <property type="molecule type" value="Genomic_DNA"/>
</dbReference>
<protein>
    <submittedName>
        <fullName evidence="1">Uncharacterized protein</fullName>
    </submittedName>
</protein>
<comment type="caution">
    <text evidence="1">The sequence shown here is derived from an EMBL/GenBank/DDBJ whole genome shotgun (WGS) entry which is preliminary data.</text>
</comment>
<accession>A0A2N0QKL5</accession>
<feature type="non-terminal residue" evidence="1">
    <location>
        <position position="168"/>
    </location>
</feature>